<comment type="caution">
    <text evidence="3">The sequence shown here is derived from an EMBL/GenBank/DDBJ whole genome shotgun (WGS) entry which is preliminary data.</text>
</comment>
<gene>
    <name evidence="3" type="ORF">OSCT_2739</name>
</gene>
<dbReference type="SUPFAM" id="SSF56762">
    <property type="entry name" value="HydB/Nqo4-like"/>
    <property type="match status" value="1"/>
</dbReference>
<dbReference type="eggNOG" id="COG3261">
    <property type="taxonomic scope" value="Bacteria"/>
</dbReference>
<evidence type="ECO:0000313" key="3">
    <source>
        <dbReference type="EMBL" id="EFO79391.1"/>
    </source>
</evidence>
<dbReference type="EMBL" id="ADVR01000114">
    <property type="protein sequence ID" value="EFO79391.1"/>
    <property type="molecule type" value="Genomic_DNA"/>
</dbReference>
<evidence type="ECO:0000256" key="1">
    <source>
        <dbReference type="ARBA" id="ARBA00023002"/>
    </source>
</evidence>
<dbReference type="GO" id="GO:0051287">
    <property type="term" value="F:NAD binding"/>
    <property type="evidence" value="ECO:0007669"/>
    <property type="project" value="InterPro"/>
</dbReference>
<dbReference type="InterPro" id="IPR052197">
    <property type="entry name" value="ComplexI_49kDa-like"/>
</dbReference>
<evidence type="ECO:0000313" key="4">
    <source>
        <dbReference type="Proteomes" id="UP000054010"/>
    </source>
</evidence>
<dbReference type="PANTHER" id="PTHR43485:SF1">
    <property type="entry name" value="FORMATE HYDROGENLYASE SUBUNIT 5-RELATED"/>
    <property type="match status" value="1"/>
</dbReference>
<name>E1IHD8_9CHLR</name>
<dbReference type="STRING" id="765420.OSCT_2739"/>
<keyword evidence="4" id="KW-1185">Reference proteome</keyword>
<dbReference type="GO" id="GO:0016651">
    <property type="term" value="F:oxidoreductase activity, acting on NAD(P)H"/>
    <property type="evidence" value="ECO:0007669"/>
    <property type="project" value="InterPro"/>
</dbReference>
<dbReference type="InterPro" id="IPR029014">
    <property type="entry name" value="NiFe-Hase_large"/>
</dbReference>
<keyword evidence="1" id="KW-0560">Oxidoreductase</keyword>
<proteinExistence type="predicted"/>
<sequence>MEIGVTYILSLEPAAAAWRGPQRLILKVAAEQITDVEYRFDLPLRSRSASKLSPIQEVAQSCPTCSQSHSLAFALAVEALLGVSAPLRASRIRLVAAECERAISHLTTLEAIFTLMGVATTAATLAEMRTRLSQGLTQLVGSSAEGVLVVPGGIRRDPSAADGADLRSLLTTLSEQVYRLADRVIDQRLILARTVAVGSLSETAAAQFRLCGPLARASGLQTDVRVDAPYGAYAALAPQMIVQRSGDVYARVVLLFLEALESLKLSDRALDNLPDGAVMVELPQSLPVAQAEATVEAPRGALRYRVEGDTKGELNFWVEPAPQFDRLLARTLLLQAAPDDALLIALSTDPCSACQALRAM</sequence>
<dbReference type="Pfam" id="PF00346">
    <property type="entry name" value="Complex1_49kDa"/>
    <property type="match status" value="1"/>
</dbReference>
<reference evidence="3 4" key="1">
    <citation type="journal article" date="2011" name="J. Bacteriol.">
        <title>Draft genome sequence of the anoxygenic filamentous phototrophic bacterium Oscillochloris trichoides subsp. DG-6.</title>
        <authorList>
            <person name="Kuznetsov B.B."/>
            <person name="Ivanovsky R.N."/>
            <person name="Keppen O.I."/>
            <person name="Sukhacheva M.V."/>
            <person name="Bumazhkin B.K."/>
            <person name="Patutina E.O."/>
            <person name="Beletsky A.V."/>
            <person name="Mardanov A.V."/>
            <person name="Baslerov R.V."/>
            <person name="Panteleeva A.N."/>
            <person name="Kolganova T.V."/>
            <person name="Ravin N.V."/>
            <person name="Skryabin K.G."/>
        </authorList>
    </citation>
    <scope>NUCLEOTIDE SEQUENCE [LARGE SCALE GENOMIC DNA]</scope>
    <source>
        <strain evidence="3 4">DG-6</strain>
    </source>
</reference>
<dbReference type="InterPro" id="IPR001135">
    <property type="entry name" value="NADH_Q_OxRdtase_suD"/>
</dbReference>
<organism evidence="3 4">
    <name type="scientific">Oscillochloris trichoides DG-6</name>
    <dbReference type="NCBI Taxonomy" id="765420"/>
    <lineage>
        <taxon>Bacteria</taxon>
        <taxon>Bacillati</taxon>
        <taxon>Chloroflexota</taxon>
        <taxon>Chloroflexia</taxon>
        <taxon>Chloroflexales</taxon>
        <taxon>Chloroflexineae</taxon>
        <taxon>Oscillochloridaceae</taxon>
        <taxon>Oscillochloris</taxon>
    </lineage>
</organism>
<dbReference type="GO" id="GO:0048038">
    <property type="term" value="F:quinone binding"/>
    <property type="evidence" value="ECO:0007669"/>
    <property type="project" value="InterPro"/>
</dbReference>
<dbReference type="HOGENOM" id="CLU_015134_1_2_0"/>
<dbReference type="PANTHER" id="PTHR43485">
    <property type="entry name" value="HYDROGENASE-4 COMPONENT G"/>
    <property type="match status" value="1"/>
</dbReference>
<protein>
    <submittedName>
        <fullName evidence="3">NADH-ubiquinone oxidoreductase chain 49kDa</fullName>
    </submittedName>
</protein>
<evidence type="ECO:0000259" key="2">
    <source>
        <dbReference type="Pfam" id="PF00346"/>
    </source>
</evidence>
<dbReference type="Proteomes" id="UP000054010">
    <property type="component" value="Unassembled WGS sequence"/>
</dbReference>
<dbReference type="Gene3D" id="1.10.645.10">
    <property type="entry name" value="Cytochrome-c3 Hydrogenase, chain B"/>
    <property type="match status" value="1"/>
</dbReference>
<accession>E1IHD8</accession>
<feature type="domain" description="NADH-quinone oxidoreductase subunit D" evidence="2">
    <location>
        <begin position="117"/>
        <end position="288"/>
    </location>
</feature>
<dbReference type="AlphaFoldDB" id="E1IHD8"/>